<keyword evidence="6" id="KW-0949">S-adenosyl-L-methionine</keyword>
<keyword evidence="7" id="KW-0479">Metal-binding</keyword>
<comment type="similarity">
    <text evidence="2">Belongs to the methyltransferase superfamily. HEN1 family.</text>
</comment>
<evidence type="ECO:0000256" key="7">
    <source>
        <dbReference type="ARBA" id="ARBA00022723"/>
    </source>
</evidence>
<organism evidence="14 15">
    <name type="scientific">Fimbriiglobus ruber</name>
    <dbReference type="NCBI Taxonomy" id="1908690"/>
    <lineage>
        <taxon>Bacteria</taxon>
        <taxon>Pseudomonadati</taxon>
        <taxon>Planctomycetota</taxon>
        <taxon>Planctomycetia</taxon>
        <taxon>Gemmatales</taxon>
        <taxon>Gemmataceae</taxon>
        <taxon>Fimbriiglobus</taxon>
    </lineage>
</organism>
<keyword evidence="9" id="KW-0694">RNA-binding</keyword>
<dbReference type="InterPro" id="IPR024026">
    <property type="entry name" value="3'-RNA_MeTfrase_Hen1_bac"/>
</dbReference>
<protein>
    <recommendedName>
        <fullName evidence="3">Small RNA 2'-O-methyltransferase</fullName>
        <ecNumber evidence="11">2.1.1.386</ecNumber>
    </recommendedName>
</protein>
<dbReference type="GO" id="GO:0046872">
    <property type="term" value="F:metal ion binding"/>
    <property type="evidence" value="ECO:0007669"/>
    <property type="project" value="UniProtKB-KW"/>
</dbReference>
<evidence type="ECO:0000256" key="10">
    <source>
        <dbReference type="ARBA" id="ARBA00023158"/>
    </source>
</evidence>
<accession>A0A225EB23</accession>
<evidence type="ECO:0000256" key="5">
    <source>
        <dbReference type="ARBA" id="ARBA00022679"/>
    </source>
</evidence>
<dbReference type="InterPro" id="IPR029063">
    <property type="entry name" value="SAM-dependent_MTases_sf"/>
</dbReference>
<evidence type="ECO:0000256" key="3">
    <source>
        <dbReference type="ARBA" id="ARBA00021330"/>
    </source>
</evidence>
<name>A0A225EB23_9BACT</name>
<dbReference type="PANTHER" id="PTHR21404:SF3">
    <property type="entry name" value="SMALL RNA 2'-O-METHYLTRANSFERASE"/>
    <property type="match status" value="1"/>
</dbReference>
<dbReference type="SUPFAM" id="SSF53335">
    <property type="entry name" value="S-adenosyl-L-methionine-dependent methyltransferases"/>
    <property type="match status" value="1"/>
</dbReference>
<dbReference type="Gene3D" id="3.30.1610.20">
    <property type="entry name" value="Hen1, N-terminal domain"/>
    <property type="match status" value="1"/>
</dbReference>
<dbReference type="GO" id="GO:0001510">
    <property type="term" value="P:RNA methylation"/>
    <property type="evidence" value="ECO:0007669"/>
    <property type="project" value="InterPro"/>
</dbReference>
<sequence>MLLSITTTHGPAGDLGYLLHKHPDKFQSFNLSFGTAHTYYPEVGDGRCTACLLLDVDAVGLVRGRNPDQDFLLAQYVNDRPYVASSFLSVAIAQVFGSALQGRCKDRPELVTTPIPLEARLDVLPVRGGEGFLRAVFEPLGYEVEATHHPLDEKFPEWGESPYFSVTIRRTVPLSELLTHLYVLVPVFDARKHYFVGHDEMEKLLAKGEGWLARHPAKDEIARRYLGHRLSLYRMALSRLVEDEEPGDGDDETPANERAEQRLEKPLSLNDQRLGAVVAALRASGAKRILDLGCGEGKLLRELLGDRQFEEILGLDVSVRSLEIATRRLKLERLPDAQAKRLKLVHGSLTYRDRRLDGFDAAAVVEVIEHLDPPRLRAFERVLFECARPGTVVLTTPNREFNVTWDALPAGRFRHADHRFEWTRREFHEWATAVATRFGYAVRFLPVGPEHPEYGSPTQMGVFERG</sequence>
<reference evidence="15" key="1">
    <citation type="submission" date="2017-06" db="EMBL/GenBank/DDBJ databases">
        <title>Genome analysis of Fimbriiglobus ruber SP5, the first member of the order Planctomycetales with confirmed chitinolytic capability.</title>
        <authorList>
            <person name="Ravin N.V."/>
            <person name="Rakitin A.L."/>
            <person name="Ivanova A.A."/>
            <person name="Beletsky A.V."/>
            <person name="Kulichevskaya I.S."/>
            <person name="Mardanov A.V."/>
            <person name="Dedysh S.N."/>
        </authorList>
    </citation>
    <scope>NUCLEOTIDE SEQUENCE [LARGE SCALE GENOMIC DNA]</scope>
    <source>
        <strain evidence="15">SP5</strain>
    </source>
</reference>
<evidence type="ECO:0000256" key="9">
    <source>
        <dbReference type="ARBA" id="ARBA00022884"/>
    </source>
</evidence>
<keyword evidence="5" id="KW-0808">Transferase</keyword>
<dbReference type="Gene3D" id="3.40.50.150">
    <property type="entry name" value="Vaccinia Virus protein VP39"/>
    <property type="match status" value="1"/>
</dbReference>
<comment type="cofactor">
    <cofactor evidence="1">
        <name>Mg(2+)</name>
        <dbReference type="ChEBI" id="CHEBI:18420"/>
    </cofactor>
</comment>
<dbReference type="EMBL" id="NIDE01000002">
    <property type="protein sequence ID" value="OWK45597.1"/>
    <property type="molecule type" value="Genomic_DNA"/>
</dbReference>
<dbReference type="OrthoDB" id="626362at2"/>
<feature type="domain" description="Hen1 N-terminal" evidence="13">
    <location>
        <begin position="1"/>
        <end position="240"/>
    </location>
</feature>
<keyword evidence="4 14" id="KW-0489">Methyltransferase</keyword>
<dbReference type="InterPro" id="IPR024740">
    <property type="entry name" value="Hen1_N"/>
</dbReference>
<dbReference type="NCBIfam" id="TIGR04074">
    <property type="entry name" value="bacter_Hen1"/>
    <property type="match status" value="1"/>
</dbReference>
<dbReference type="CDD" id="cd02440">
    <property type="entry name" value="AdoMet_MTases"/>
    <property type="match status" value="1"/>
</dbReference>
<keyword evidence="15" id="KW-1185">Reference proteome</keyword>
<keyword evidence="8" id="KW-0460">Magnesium</keyword>
<evidence type="ECO:0000256" key="2">
    <source>
        <dbReference type="ARBA" id="ARBA00009026"/>
    </source>
</evidence>
<evidence type="ECO:0000256" key="8">
    <source>
        <dbReference type="ARBA" id="ARBA00022842"/>
    </source>
</evidence>
<evidence type="ECO:0000256" key="1">
    <source>
        <dbReference type="ARBA" id="ARBA00001946"/>
    </source>
</evidence>
<evidence type="ECO:0000256" key="12">
    <source>
        <dbReference type="ARBA" id="ARBA00048418"/>
    </source>
</evidence>
<evidence type="ECO:0000256" key="6">
    <source>
        <dbReference type="ARBA" id="ARBA00022691"/>
    </source>
</evidence>
<keyword evidence="10" id="KW-0943">RNA-mediated gene silencing</keyword>
<dbReference type="Pfam" id="PF13489">
    <property type="entry name" value="Methyltransf_23"/>
    <property type="match status" value="1"/>
</dbReference>
<evidence type="ECO:0000259" key="13">
    <source>
        <dbReference type="Pfam" id="PF12623"/>
    </source>
</evidence>
<proteinExistence type="inferred from homology"/>
<evidence type="ECO:0000313" key="14">
    <source>
        <dbReference type="EMBL" id="OWK45597.1"/>
    </source>
</evidence>
<gene>
    <name evidence="14" type="ORF">FRUB_01928</name>
</gene>
<dbReference type="PANTHER" id="PTHR21404">
    <property type="entry name" value="HEN1"/>
    <property type="match status" value="1"/>
</dbReference>
<comment type="caution">
    <text evidence="14">The sequence shown here is derived from an EMBL/GenBank/DDBJ whole genome shotgun (WGS) entry which is preliminary data.</text>
</comment>
<dbReference type="GO" id="GO:0003723">
    <property type="term" value="F:RNA binding"/>
    <property type="evidence" value="ECO:0007669"/>
    <property type="project" value="UniProtKB-KW"/>
</dbReference>
<comment type="catalytic activity">
    <reaction evidence="12">
        <text>small RNA 3'-end nucleotide + S-adenosyl-L-methionine = small RNA 3'-end 2'-O-methylnucleotide + S-adenosyl-L-homocysteine + H(+)</text>
        <dbReference type="Rhea" id="RHEA:37887"/>
        <dbReference type="Rhea" id="RHEA-COMP:10415"/>
        <dbReference type="Rhea" id="RHEA-COMP:10416"/>
        <dbReference type="ChEBI" id="CHEBI:15378"/>
        <dbReference type="ChEBI" id="CHEBI:57856"/>
        <dbReference type="ChEBI" id="CHEBI:59789"/>
        <dbReference type="ChEBI" id="CHEBI:74896"/>
        <dbReference type="ChEBI" id="CHEBI:74898"/>
        <dbReference type="EC" id="2.1.1.386"/>
    </reaction>
</comment>
<dbReference type="InterPro" id="IPR026610">
    <property type="entry name" value="Hen1"/>
</dbReference>
<dbReference type="Pfam" id="PF12623">
    <property type="entry name" value="Hen1_L"/>
    <property type="match status" value="1"/>
</dbReference>
<dbReference type="AlphaFoldDB" id="A0A225EB23"/>
<evidence type="ECO:0000256" key="4">
    <source>
        <dbReference type="ARBA" id="ARBA00022603"/>
    </source>
</evidence>
<dbReference type="GO" id="GO:0090486">
    <property type="term" value="F:small RNA 2'-O-methyltransferase activity"/>
    <property type="evidence" value="ECO:0007669"/>
    <property type="project" value="UniProtKB-EC"/>
</dbReference>
<dbReference type="EC" id="2.1.1.386" evidence="11"/>
<evidence type="ECO:0000256" key="11">
    <source>
        <dbReference type="ARBA" id="ARBA00035025"/>
    </source>
</evidence>
<dbReference type="GO" id="GO:0031047">
    <property type="term" value="P:regulatory ncRNA-mediated gene silencing"/>
    <property type="evidence" value="ECO:0007669"/>
    <property type="project" value="UniProtKB-KW"/>
</dbReference>
<dbReference type="Proteomes" id="UP000214646">
    <property type="component" value="Unassembled WGS sequence"/>
</dbReference>
<dbReference type="RefSeq" id="WP_088253305.1">
    <property type="nucleotide sequence ID" value="NZ_NIDE01000002.1"/>
</dbReference>
<evidence type="ECO:0000313" key="15">
    <source>
        <dbReference type="Proteomes" id="UP000214646"/>
    </source>
</evidence>
<dbReference type="InterPro" id="IPR038546">
    <property type="entry name" value="Hen1_N_sf"/>
</dbReference>